<evidence type="ECO:0000256" key="1">
    <source>
        <dbReference type="ARBA" id="ARBA00004496"/>
    </source>
</evidence>
<evidence type="ECO:0000259" key="6">
    <source>
        <dbReference type="Pfam" id="PF02631"/>
    </source>
</evidence>
<keyword evidence="9" id="KW-1185">Reference proteome</keyword>
<dbReference type="EMBL" id="WJBB01000011">
    <property type="protein sequence ID" value="MBC3797418.1"/>
    <property type="molecule type" value="Genomic_DNA"/>
</dbReference>
<dbReference type="PANTHER" id="PTHR33602">
    <property type="entry name" value="REGULATORY PROTEIN RECX FAMILY PROTEIN"/>
    <property type="match status" value="1"/>
</dbReference>
<evidence type="ECO:0000313" key="8">
    <source>
        <dbReference type="EMBL" id="MBC3797418.1"/>
    </source>
</evidence>
<feature type="domain" description="RecX second three-helical" evidence="6">
    <location>
        <begin position="54"/>
        <end position="90"/>
    </location>
</feature>
<evidence type="ECO:0000313" key="9">
    <source>
        <dbReference type="Proteomes" id="UP000653358"/>
    </source>
</evidence>
<dbReference type="Proteomes" id="UP000653358">
    <property type="component" value="Unassembled WGS sequence"/>
</dbReference>
<feature type="domain" description="RecX first three-helical" evidence="7">
    <location>
        <begin position="8"/>
        <end position="47"/>
    </location>
</feature>
<comment type="subcellular location">
    <subcellularLocation>
        <location evidence="1 5">Cytoplasm</location>
    </subcellularLocation>
</comment>
<organism evidence="8 9">
    <name type="scientific">Acetobacterium tundrae</name>
    <dbReference type="NCBI Taxonomy" id="132932"/>
    <lineage>
        <taxon>Bacteria</taxon>
        <taxon>Bacillati</taxon>
        <taxon>Bacillota</taxon>
        <taxon>Clostridia</taxon>
        <taxon>Eubacteriales</taxon>
        <taxon>Eubacteriaceae</taxon>
        <taxon>Acetobacterium</taxon>
    </lineage>
</organism>
<gene>
    <name evidence="5" type="primary">recX</name>
    <name evidence="8" type="ORF">GH807_10210</name>
</gene>
<comment type="similarity">
    <text evidence="2 5">Belongs to the RecX family.</text>
</comment>
<dbReference type="Pfam" id="PF21982">
    <property type="entry name" value="RecX_HTH1"/>
    <property type="match status" value="1"/>
</dbReference>
<dbReference type="RefSeq" id="WP_148603519.1">
    <property type="nucleotide sequence ID" value="NZ_RXYB01000009.1"/>
</dbReference>
<reference evidence="8 9" key="1">
    <citation type="journal article" date="2020" name="mSystems">
        <title>Defining Genomic and Predicted Metabolic Features of the Acetobacterium Genus.</title>
        <authorList>
            <person name="Ross D.E."/>
            <person name="Marshall C.W."/>
            <person name="Gulliver D."/>
            <person name="May H.D."/>
            <person name="Norman R.S."/>
        </authorList>
    </citation>
    <scope>NUCLEOTIDE SEQUENCE [LARGE SCALE GENOMIC DNA]</scope>
    <source>
        <strain evidence="8 9">DSM 9173</strain>
    </source>
</reference>
<name>A0ABR6WLN6_9FIRM</name>
<dbReference type="PANTHER" id="PTHR33602:SF1">
    <property type="entry name" value="REGULATORY PROTEIN RECX FAMILY PROTEIN"/>
    <property type="match status" value="1"/>
</dbReference>
<sequence>MSTQTEKAMDLAVNYLSYKSRTCFEMVTYLKKKNIEDSVIDHVMGKLREYRYVDDEIYLKNYLENNRQLTYYGTKRIRQDLRKRGISDELLLTLADLYPEDAEYRCCLMVATKNLKLLKGKTVLQKRKKIYDKLARMGYPMDMTIDVIKELDLEEEPIVLSEEEIEFEEKKIREKLSRDYEKYERQHKKKGFLGRDLENRIIKSLMGRKYPYEMIRAKLDQMKED</sequence>
<proteinExistence type="inferred from homology"/>
<keyword evidence="4 5" id="KW-0963">Cytoplasm</keyword>
<evidence type="ECO:0000259" key="7">
    <source>
        <dbReference type="Pfam" id="PF21982"/>
    </source>
</evidence>
<dbReference type="InterPro" id="IPR053924">
    <property type="entry name" value="RecX_HTH_2nd"/>
</dbReference>
<dbReference type="InterPro" id="IPR003783">
    <property type="entry name" value="Regulatory_RecX"/>
</dbReference>
<dbReference type="Pfam" id="PF02631">
    <property type="entry name" value="RecX_HTH2"/>
    <property type="match status" value="1"/>
</dbReference>
<dbReference type="HAMAP" id="MF_01114">
    <property type="entry name" value="RecX"/>
    <property type="match status" value="1"/>
</dbReference>
<comment type="caution">
    <text evidence="8">The sequence shown here is derived from an EMBL/GenBank/DDBJ whole genome shotgun (WGS) entry which is preliminary data.</text>
</comment>
<dbReference type="Gene3D" id="1.10.10.10">
    <property type="entry name" value="Winged helix-like DNA-binding domain superfamily/Winged helix DNA-binding domain"/>
    <property type="match status" value="2"/>
</dbReference>
<evidence type="ECO:0000256" key="5">
    <source>
        <dbReference type="HAMAP-Rule" id="MF_01114"/>
    </source>
</evidence>
<dbReference type="InterPro" id="IPR036388">
    <property type="entry name" value="WH-like_DNA-bd_sf"/>
</dbReference>
<dbReference type="InterPro" id="IPR053926">
    <property type="entry name" value="RecX_HTH_1st"/>
</dbReference>
<evidence type="ECO:0000256" key="2">
    <source>
        <dbReference type="ARBA" id="ARBA00009695"/>
    </source>
</evidence>
<evidence type="ECO:0000256" key="3">
    <source>
        <dbReference type="ARBA" id="ARBA00018111"/>
    </source>
</evidence>
<accession>A0ABR6WLN6</accession>
<comment type="function">
    <text evidence="5">Modulates RecA activity.</text>
</comment>
<evidence type="ECO:0000256" key="4">
    <source>
        <dbReference type="ARBA" id="ARBA00022490"/>
    </source>
</evidence>
<protein>
    <recommendedName>
        <fullName evidence="3 5">Regulatory protein RecX</fullName>
    </recommendedName>
</protein>